<dbReference type="InterPro" id="IPR029752">
    <property type="entry name" value="D-isomer_DH_CS1"/>
</dbReference>
<reference evidence="7 8" key="1">
    <citation type="submission" date="2014-07" db="EMBL/GenBank/DDBJ databases">
        <title>Draft Genome Sequences of Environmental Pseudomonas syringae strains.</title>
        <authorList>
            <person name="Baltrus D.A."/>
            <person name="Berge O."/>
            <person name="Morris C."/>
        </authorList>
    </citation>
    <scope>NUCLEOTIDE SEQUENCE [LARGE SCALE GENOMIC DNA]</scope>
    <source>
        <strain evidence="7 8">CEB003</strain>
    </source>
</reference>
<dbReference type="Proteomes" id="UP000028643">
    <property type="component" value="Unassembled WGS sequence"/>
</dbReference>
<comment type="similarity">
    <text evidence="4">Belongs to the D-isomer specific 2-hydroxyacid dehydrogenase family.</text>
</comment>
<dbReference type="PANTHER" id="PTHR10996">
    <property type="entry name" value="2-HYDROXYACID DEHYDROGENASE-RELATED"/>
    <property type="match status" value="1"/>
</dbReference>
<keyword evidence="3" id="KW-0520">NAD</keyword>
<evidence type="ECO:0000256" key="2">
    <source>
        <dbReference type="ARBA" id="ARBA00023002"/>
    </source>
</evidence>
<feature type="domain" description="D-isomer specific 2-hydroxyacid dehydrogenase NAD-binding" evidence="6">
    <location>
        <begin position="109"/>
        <end position="285"/>
    </location>
</feature>
<dbReference type="Pfam" id="PF02826">
    <property type="entry name" value="2-Hacid_dh_C"/>
    <property type="match status" value="1"/>
</dbReference>
<dbReference type="FunFam" id="3.40.50.720:FF:000213">
    <property type="entry name" value="Putative 2-hydroxyacid dehydrogenase"/>
    <property type="match status" value="1"/>
</dbReference>
<dbReference type="PROSITE" id="PS00065">
    <property type="entry name" value="D_2_HYDROXYACID_DH_1"/>
    <property type="match status" value="1"/>
</dbReference>
<dbReference type="GO" id="GO:0005829">
    <property type="term" value="C:cytosol"/>
    <property type="evidence" value="ECO:0007669"/>
    <property type="project" value="TreeGrafter"/>
</dbReference>
<dbReference type="InterPro" id="IPR006140">
    <property type="entry name" value="D-isomer_DH_NAD-bd"/>
</dbReference>
<evidence type="ECO:0000256" key="4">
    <source>
        <dbReference type="RuleBase" id="RU003719"/>
    </source>
</evidence>
<evidence type="ECO:0000259" key="5">
    <source>
        <dbReference type="Pfam" id="PF00389"/>
    </source>
</evidence>
<dbReference type="GO" id="GO:0051287">
    <property type="term" value="F:NAD binding"/>
    <property type="evidence" value="ECO:0007669"/>
    <property type="project" value="InterPro"/>
</dbReference>
<dbReference type="Gene3D" id="3.40.50.720">
    <property type="entry name" value="NAD(P)-binding Rossmann-like Domain"/>
    <property type="match status" value="2"/>
</dbReference>
<sequence>MKPEILQLSPILIPEINARLNELYTVRPYFQQTDKAAYLREHGANISGVVTGGHTGITRAVMEQLPAIKVIAVNGVGTDAVDLAYARDRGIHVTATIGALTEDVADLAIGLLISACRGLCTADRYVRSGAWPQSPTPLAPIPLARQFSGMKIGIVGLGRVGRAVATRAAAFGCPISYTDLKAMDDVPYTFVADLIELARHSDALIVAAAADKAKGIINAQVLAALGDEGYLINVARGSLVNEPDLLAALKTGSIAGAGLDVFVDEPNVPSELFELESVVLQPHRASATVQTRTRMGEMVLASLAQGLAGEKPSAAVL</sequence>
<evidence type="ECO:0000313" key="7">
    <source>
        <dbReference type="EMBL" id="KFE52178.1"/>
    </source>
</evidence>
<organism evidence="7 8">
    <name type="scientific">Pseudomonas syringae</name>
    <dbReference type="NCBI Taxonomy" id="317"/>
    <lineage>
        <taxon>Bacteria</taxon>
        <taxon>Pseudomonadati</taxon>
        <taxon>Pseudomonadota</taxon>
        <taxon>Gammaproteobacteria</taxon>
        <taxon>Pseudomonadales</taxon>
        <taxon>Pseudomonadaceae</taxon>
        <taxon>Pseudomonas</taxon>
    </lineage>
</organism>
<dbReference type="GO" id="GO:0030267">
    <property type="term" value="F:glyoxylate reductase (NADPH) activity"/>
    <property type="evidence" value="ECO:0007669"/>
    <property type="project" value="TreeGrafter"/>
</dbReference>
<evidence type="ECO:0000256" key="1">
    <source>
        <dbReference type="ARBA" id="ARBA00022857"/>
    </source>
</evidence>
<dbReference type="CDD" id="cd12156">
    <property type="entry name" value="HPPR"/>
    <property type="match status" value="1"/>
</dbReference>
<dbReference type="AlphaFoldDB" id="A0A085V9R5"/>
<proteinExistence type="inferred from homology"/>
<dbReference type="Pfam" id="PF00389">
    <property type="entry name" value="2-Hacid_dh"/>
    <property type="match status" value="1"/>
</dbReference>
<dbReference type="InterPro" id="IPR036291">
    <property type="entry name" value="NAD(P)-bd_dom_sf"/>
</dbReference>
<dbReference type="RefSeq" id="WP_047574449.1">
    <property type="nucleotide sequence ID" value="NZ_JPQT01000099.1"/>
</dbReference>
<keyword evidence="2 4" id="KW-0560">Oxidoreductase</keyword>
<dbReference type="InterPro" id="IPR050223">
    <property type="entry name" value="D-isomer_2-hydroxyacid_DH"/>
</dbReference>
<comment type="caution">
    <text evidence="7">The sequence shown here is derived from an EMBL/GenBank/DDBJ whole genome shotgun (WGS) entry which is preliminary data.</text>
</comment>
<dbReference type="PATRIC" id="fig|317.174.peg.2170"/>
<dbReference type="InterPro" id="IPR006139">
    <property type="entry name" value="D-isomer_2_OHA_DH_cat_dom"/>
</dbReference>
<dbReference type="SUPFAM" id="SSF51735">
    <property type="entry name" value="NAD(P)-binding Rossmann-fold domains"/>
    <property type="match status" value="1"/>
</dbReference>
<protein>
    <submittedName>
        <fullName evidence="7">Dihydrofolate reductase</fullName>
    </submittedName>
</protein>
<dbReference type="SUPFAM" id="SSF52283">
    <property type="entry name" value="Formate/glycerate dehydrogenase catalytic domain-like"/>
    <property type="match status" value="1"/>
</dbReference>
<feature type="domain" description="D-isomer specific 2-hydroxyacid dehydrogenase catalytic" evidence="5">
    <location>
        <begin position="32"/>
        <end position="316"/>
    </location>
</feature>
<accession>A0A085V9R5</accession>
<dbReference type="EMBL" id="JPQT01000099">
    <property type="protein sequence ID" value="KFE52178.1"/>
    <property type="molecule type" value="Genomic_DNA"/>
</dbReference>
<name>A0A085V9R5_PSESX</name>
<dbReference type="PANTHER" id="PTHR10996:SF178">
    <property type="entry name" value="2-HYDROXYACID DEHYDROGENASE YGL185C-RELATED"/>
    <property type="match status" value="1"/>
</dbReference>
<keyword evidence="1" id="KW-0521">NADP</keyword>
<evidence type="ECO:0000259" key="6">
    <source>
        <dbReference type="Pfam" id="PF02826"/>
    </source>
</evidence>
<dbReference type="GO" id="GO:0016618">
    <property type="term" value="F:hydroxypyruvate reductase [NAD(P)H] activity"/>
    <property type="evidence" value="ECO:0007669"/>
    <property type="project" value="TreeGrafter"/>
</dbReference>
<evidence type="ECO:0000313" key="8">
    <source>
        <dbReference type="Proteomes" id="UP000028643"/>
    </source>
</evidence>
<gene>
    <name evidence="7" type="ORF">IV02_10575</name>
</gene>
<evidence type="ECO:0000256" key="3">
    <source>
        <dbReference type="ARBA" id="ARBA00023027"/>
    </source>
</evidence>